<keyword evidence="3" id="KW-1185">Reference proteome</keyword>
<keyword evidence="1" id="KW-1133">Transmembrane helix</keyword>
<dbReference type="AlphaFoldDB" id="A0A9D3XS59"/>
<evidence type="ECO:0000313" key="3">
    <source>
        <dbReference type="Proteomes" id="UP000827986"/>
    </source>
</evidence>
<sequence>MVLLFGDLSLMLAKGQNLICENNVVLCALVSGYMPWVAILLMTFMLCPHGIPHTDLQPNADSILGTGANPSSHSGLLISWGPVDFDFSCLLASPSLSLTRSNGKNGIRNQL</sequence>
<keyword evidence="1" id="KW-0472">Membrane</keyword>
<evidence type="ECO:0000313" key="2">
    <source>
        <dbReference type="EMBL" id="KAH1185118.1"/>
    </source>
</evidence>
<feature type="transmembrane region" description="Helical" evidence="1">
    <location>
        <begin position="25"/>
        <end position="47"/>
    </location>
</feature>
<accession>A0A9D3XS59</accession>
<reference evidence="2" key="1">
    <citation type="submission" date="2021-09" db="EMBL/GenBank/DDBJ databases">
        <title>The genome of Mauremys mutica provides insights into the evolution of semi-aquatic lifestyle.</title>
        <authorList>
            <person name="Gong S."/>
            <person name="Gao Y."/>
        </authorList>
    </citation>
    <scope>NUCLEOTIDE SEQUENCE</scope>
    <source>
        <strain evidence="2">MM-2020</strain>
        <tissue evidence="2">Muscle</tissue>
    </source>
</reference>
<gene>
    <name evidence="2" type="ORF">KIL84_013059</name>
</gene>
<proteinExistence type="predicted"/>
<keyword evidence="1" id="KW-0812">Transmembrane</keyword>
<organism evidence="2 3">
    <name type="scientific">Mauremys mutica</name>
    <name type="common">yellowpond turtle</name>
    <dbReference type="NCBI Taxonomy" id="74926"/>
    <lineage>
        <taxon>Eukaryota</taxon>
        <taxon>Metazoa</taxon>
        <taxon>Chordata</taxon>
        <taxon>Craniata</taxon>
        <taxon>Vertebrata</taxon>
        <taxon>Euteleostomi</taxon>
        <taxon>Archelosauria</taxon>
        <taxon>Testudinata</taxon>
        <taxon>Testudines</taxon>
        <taxon>Cryptodira</taxon>
        <taxon>Durocryptodira</taxon>
        <taxon>Testudinoidea</taxon>
        <taxon>Geoemydidae</taxon>
        <taxon>Geoemydinae</taxon>
        <taxon>Mauremys</taxon>
    </lineage>
</organism>
<protein>
    <submittedName>
        <fullName evidence="2">Uncharacterized protein</fullName>
    </submittedName>
</protein>
<name>A0A9D3XS59_9SAUR</name>
<evidence type="ECO:0000256" key="1">
    <source>
        <dbReference type="SAM" id="Phobius"/>
    </source>
</evidence>
<comment type="caution">
    <text evidence="2">The sequence shown here is derived from an EMBL/GenBank/DDBJ whole genome shotgun (WGS) entry which is preliminary data.</text>
</comment>
<dbReference type="EMBL" id="JAHDVG010000464">
    <property type="protein sequence ID" value="KAH1185118.1"/>
    <property type="molecule type" value="Genomic_DNA"/>
</dbReference>
<dbReference type="Proteomes" id="UP000827986">
    <property type="component" value="Unassembled WGS sequence"/>
</dbReference>